<dbReference type="InterPro" id="IPR012337">
    <property type="entry name" value="RNaseH-like_sf"/>
</dbReference>
<gene>
    <name evidence="3" type="ORF">OMAG_001890</name>
    <name evidence="2" type="ORF">OMAG_002950</name>
</gene>
<dbReference type="InterPro" id="IPR047960">
    <property type="entry name" value="Transpos_IS1380"/>
</dbReference>
<reference evidence="2 4" key="1">
    <citation type="submission" date="2015-02" db="EMBL/GenBank/DDBJ databases">
        <title>Single-cell genomics of uncultivated deep-branching MTB reveals a conserved set of magnetosome genes.</title>
        <authorList>
            <person name="Kolinko S."/>
            <person name="Richter M."/>
            <person name="Glockner F.O."/>
            <person name="Brachmann A."/>
            <person name="Schuler D."/>
        </authorList>
    </citation>
    <scope>NUCLEOTIDE SEQUENCE [LARGE SCALE GENOMIC DNA]</scope>
    <source>
        <strain evidence="2">SKK-01</strain>
    </source>
</reference>
<dbReference type="NCBIfam" id="NF033539">
    <property type="entry name" value="transpos_IS1380"/>
    <property type="match status" value="1"/>
</dbReference>
<evidence type="ECO:0000313" key="2">
    <source>
        <dbReference type="EMBL" id="KJJ83182.1"/>
    </source>
</evidence>
<accession>A0A0F0CJ05</accession>
<dbReference type="AlphaFoldDB" id="A0A0F0CJ05"/>
<sequence length="349" mass="41477">MFNRIKTLGLVENLSAGLWKYLDILIPWSEIKEDWIGFDSTVIERYGIQEGSKKGYNPKKKGRPSHHPLMAFLNKNKYIIQLWNRSGNANSVNNIHNFFEETMARIANRISVLGILADSGFYDKNFIEMLENTNKQYIIAVRLYSTVQSKIESITNWQEITKGIEIAEFEFEHKEWNMKRRYIVVRQSIQERENATGKQLTFFPDLKEYRYSVWITNSKEKAEEVWHCYKERANDENTIKEFKEDFALGGFCLNNFYATESAMLIRMLVYNIFVLFRFAVMGQRETRERLKTLRYKFFVVPAHFGKHGRESLLRLSVTTEHIRQKFRQFFKNIEQHIFNCNAFENTVVN</sequence>
<protein>
    <submittedName>
        <fullName evidence="2">ISEcp1 transposase</fullName>
    </submittedName>
</protein>
<dbReference type="Proteomes" id="UP000033428">
    <property type="component" value="Unassembled WGS sequence"/>
</dbReference>
<dbReference type="Pfam" id="PF13701">
    <property type="entry name" value="DDE_Tnp_1_4"/>
    <property type="match status" value="1"/>
</dbReference>
<dbReference type="SUPFAM" id="SSF53098">
    <property type="entry name" value="Ribonuclease H-like"/>
    <property type="match status" value="1"/>
</dbReference>
<dbReference type="EMBL" id="JYNY01000644">
    <property type="protein sequence ID" value="KJJ83182.1"/>
    <property type="molecule type" value="Genomic_DNA"/>
</dbReference>
<organism evidence="2 4">
    <name type="scientific">Candidatus Omnitrophus magneticus</name>
    <dbReference type="NCBI Taxonomy" id="1609969"/>
    <lineage>
        <taxon>Bacteria</taxon>
        <taxon>Pseudomonadati</taxon>
        <taxon>Candidatus Omnitrophota</taxon>
        <taxon>Candidatus Omnitrophus</taxon>
    </lineage>
</organism>
<dbReference type="InterPro" id="IPR025668">
    <property type="entry name" value="Tnp_DDE_dom"/>
</dbReference>
<keyword evidence="4" id="KW-1185">Reference proteome</keyword>
<proteinExistence type="predicted"/>
<name>A0A0F0CJ05_9BACT</name>
<dbReference type="EMBL" id="JYNY01000380">
    <property type="protein sequence ID" value="KJJ84240.1"/>
    <property type="molecule type" value="Genomic_DNA"/>
</dbReference>
<evidence type="ECO:0000313" key="3">
    <source>
        <dbReference type="EMBL" id="KJJ84240.1"/>
    </source>
</evidence>
<evidence type="ECO:0000313" key="4">
    <source>
        <dbReference type="Proteomes" id="UP000033428"/>
    </source>
</evidence>
<evidence type="ECO:0000259" key="1">
    <source>
        <dbReference type="Pfam" id="PF13701"/>
    </source>
</evidence>
<feature type="domain" description="Transposase DDE" evidence="1">
    <location>
        <begin position="36"/>
        <end position="335"/>
    </location>
</feature>
<comment type="caution">
    <text evidence="2">The sequence shown here is derived from an EMBL/GenBank/DDBJ whole genome shotgun (WGS) entry which is preliminary data.</text>
</comment>